<sequence>MGKPARRRLHPEARKREIVEAAERLLNQDGARVRVEDVVREAGVAKGTFFLYFPTWDDLLETVRQRLVSEFDLAYPLPAEVDGPVDWPGLMDVQAAAFIDFTLSRRGVGEAVFHSDFAERRPLAINGVQRLSAVIRAGQEAGGFGPVDPDPTARLLFAAIHEAADAVAGGSDRQAVVAALQGLLRRTLAP</sequence>
<dbReference type="KEGG" id="caul:KCG34_05805"/>
<dbReference type="InterPro" id="IPR049484">
    <property type="entry name" value="Rv0078-like_C"/>
</dbReference>
<keyword evidence="7" id="KW-1185">Reference proteome</keyword>
<dbReference type="PANTHER" id="PTHR30055:SF234">
    <property type="entry name" value="HTH-TYPE TRANSCRIPTIONAL REGULATOR BETI"/>
    <property type="match status" value="1"/>
</dbReference>
<evidence type="ECO:0000256" key="4">
    <source>
        <dbReference type="PROSITE-ProRule" id="PRU00335"/>
    </source>
</evidence>
<dbReference type="PANTHER" id="PTHR30055">
    <property type="entry name" value="HTH-TYPE TRANSCRIPTIONAL REGULATOR RUTR"/>
    <property type="match status" value="1"/>
</dbReference>
<dbReference type="EMBL" id="CP073078">
    <property type="protein sequence ID" value="QUD89394.1"/>
    <property type="molecule type" value="Genomic_DNA"/>
</dbReference>
<evidence type="ECO:0000256" key="2">
    <source>
        <dbReference type="ARBA" id="ARBA00023125"/>
    </source>
</evidence>
<accession>A0A975G2I3</accession>
<protein>
    <submittedName>
        <fullName evidence="6">TetR/AcrR family transcriptional regulator</fullName>
    </submittedName>
</protein>
<organism evidence="6 7">
    <name type="scientific">Phenylobacterium montanum</name>
    <dbReference type="NCBI Taxonomy" id="2823693"/>
    <lineage>
        <taxon>Bacteria</taxon>
        <taxon>Pseudomonadati</taxon>
        <taxon>Pseudomonadota</taxon>
        <taxon>Alphaproteobacteria</taxon>
        <taxon>Caulobacterales</taxon>
        <taxon>Caulobacteraceae</taxon>
        <taxon>Phenylobacterium</taxon>
    </lineage>
</organism>
<dbReference type="Pfam" id="PF21351">
    <property type="entry name" value="TetR_C_41"/>
    <property type="match status" value="1"/>
</dbReference>
<dbReference type="InterPro" id="IPR036271">
    <property type="entry name" value="Tet_transcr_reg_TetR-rel_C_sf"/>
</dbReference>
<proteinExistence type="predicted"/>
<evidence type="ECO:0000313" key="7">
    <source>
        <dbReference type="Proteomes" id="UP000676409"/>
    </source>
</evidence>
<dbReference type="GO" id="GO:0003700">
    <property type="term" value="F:DNA-binding transcription factor activity"/>
    <property type="evidence" value="ECO:0007669"/>
    <property type="project" value="TreeGrafter"/>
</dbReference>
<dbReference type="InterPro" id="IPR009057">
    <property type="entry name" value="Homeodomain-like_sf"/>
</dbReference>
<evidence type="ECO:0000313" key="6">
    <source>
        <dbReference type="EMBL" id="QUD89394.1"/>
    </source>
</evidence>
<dbReference type="GO" id="GO:0000976">
    <property type="term" value="F:transcription cis-regulatory region binding"/>
    <property type="evidence" value="ECO:0007669"/>
    <property type="project" value="TreeGrafter"/>
</dbReference>
<keyword evidence="3" id="KW-0804">Transcription</keyword>
<dbReference type="InterPro" id="IPR050109">
    <property type="entry name" value="HTH-type_TetR-like_transc_reg"/>
</dbReference>
<dbReference type="Pfam" id="PF00440">
    <property type="entry name" value="TetR_N"/>
    <property type="match status" value="1"/>
</dbReference>
<dbReference type="RefSeq" id="WP_211939446.1">
    <property type="nucleotide sequence ID" value="NZ_CP073078.1"/>
</dbReference>
<dbReference type="AlphaFoldDB" id="A0A975G2I3"/>
<dbReference type="PROSITE" id="PS50977">
    <property type="entry name" value="HTH_TETR_2"/>
    <property type="match status" value="1"/>
</dbReference>
<dbReference type="PRINTS" id="PR00455">
    <property type="entry name" value="HTHTETR"/>
</dbReference>
<evidence type="ECO:0000256" key="3">
    <source>
        <dbReference type="ARBA" id="ARBA00023163"/>
    </source>
</evidence>
<feature type="DNA-binding region" description="H-T-H motif" evidence="4">
    <location>
        <begin position="34"/>
        <end position="53"/>
    </location>
</feature>
<name>A0A975G2I3_9CAUL</name>
<dbReference type="InterPro" id="IPR001647">
    <property type="entry name" value="HTH_TetR"/>
</dbReference>
<evidence type="ECO:0000259" key="5">
    <source>
        <dbReference type="PROSITE" id="PS50977"/>
    </source>
</evidence>
<dbReference type="Proteomes" id="UP000676409">
    <property type="component" value="Chromosome"/>
</dbReference>
<keyword evidence="1" id="KW-0805">Transcription regulation</keyword>
<keyword evidence="2 4" id="KW-0238">DNA-binding</keyword>
<reference evidence="6" key="1">
    <citation type="submission" date="2021-04" db="EMBL/GenBank/DDBJ databases">
        <title>The complete genome sequence of Caulobacter sp. S6.</title>
        <authorList>
            <person name="Tang Y."/>
            <person name="Ouyang W."/>
            <person name="Liu Q."/>
            <person name="Huang B."/>
            <person name="Guo Z."/>
            <person name="Lei P."/>
        </authorList>
    </citation>
    <scope>NUCLEOTIDE SEQUENCE</scope>
    <source>
        <strain evidence="6">S6</strain>
    </source>
</reference>
<dbReference type="SUPFAM" id="SSF48498">
    <property type="entry name" value="Tetracyclin repressor-like, C-terminal domain"/>
    <property type="match status" value="1"/>
</dbReference>
<feature type="domain" description="HTH tetR-type" evidence="5">
    <location>
        <begin position="12"/>
        <end position="71"/>
    </location>
</feature>
<dbReference type="Gene3D" id="1.10.357.10">
    <property type="entry name" value="Tetracycline Repressor, domain 2"/>
    <property type="match status" value="1"/>
</dbReference>
<dbReference type="SUPFAM" id="SSF46689">
    <property type="entry name" value="Homeodomain-like"/>
    <property type="match status" value="1"/>
</dbReference>
<evidence type="ECO:0000256" key="1">
    <source>
        <dbReference type="ARBA" id="ARBA00023015"/>
    </source>
</evidence>
<gene>
    <name evidence="6" type="ORF">KCG34_05805</name>
</gene>